<dbReference type="GO" id="GO:0008782">
    <property type="term" value="F:adenosylhomocysteine nucleosidase activity"/>
    <property type="evidence" value="ECO:0007669"/>
    <property type="project" value="TreeGrafter"/>
</dbReference>
<dbReference type="PANTHER" id="PTHR46832:SF1">
    <property type="entry name" value="5'-METHYLTHIOADENOSINE_S-ADENOSYLHOMOCYSTEINE NUCLEOSIDASE"/>
    <property type="match status" value="1"/>
</dbReference>
<gene>
    <name evidence="2" type="ORF">A3L25_003870</name>
</gene>
<dbReference type="GO" id="GO:0019284">
    <property type="term" value="P:L-methionine salvage from S-adenosylmethionine"/>
    <property type="evidence" value="ECO:0007669"/>
    <property type="project" value="TreeGrafter"/>
</dbReference>
<dbReference type="SUPFAM" id="SSF53167">
    <property type="entry name" value="Purine and uridine phosphorylases"/>
    <property type="match status" value="1"/>
</dbReference>
<dbReference type="InterPro" id="IPR000845">
    <property type="entry name" value="Nucleoside_phosphorylase_d"/>
</dbReference>
<evidence type="ECO:0000313" key="2">
    <source>
        <dbReference type="EMBL" id="QJQ08585.1"/>
    </source>
</evidence>
<protein>
    <recommendedName>
        <fullName evidence="1">Nucleoside phosphorylase domain-containing protein</fullName>
    </recommendedName>
</protein>
<dbReference type="PANTHER" id="PTHR46832">
    <property type="entry name" value="5'-METHYLTHIOADENOSINE/S-ADENOSYLHOMOCYSTEINE NUCLEOSIDASE"/>
    <property type="match status" value="1"/>
</dbReference>
<organism evidence="2 3">
    <name type="scientific">Pseudomonas putida</name>
    <name type="common">Arthrobacter siderocapsulatus</name>
    <dbReference type="NCBI Taxonomy" id="303"/>
    <lineage>
        <taxon>Bacteria</taxon>
        <taxon>Pseudomonadati</taxon>
        <taxon>Pseudomonadota</taxon>
        <taxon>Gammaproteobacteria</taxon>
        <taxon>Pseudomonadales</taxon>
        <taxon>Pseudomonadaceae</taxon>
        <taxon>Pseudomonas</taxon>
    </lineage>
</organism>
<accession>A0AAP9MVL7</accession>
<dbReference type="AlphaFoldDB" id="A0AAP9MVL7"/>
<proteinExistence type="predicted"/>
<dbReference type="RefSeq" id="WP_081238051.1">
    <property type="nucleotide sequence ID" value="NZ_CP050951.1"/>
</dbReference>
<dbReference type="Gene3D" id="3.40.50.1580">
    <property type="entry name" value="Nucleoside phosphorylase domain"/>
    <property type="match status" value="1"/>
</dbReference>
<reference evidence="2 3" key="1">
    <citation type="submission" date="2016-04" db="EMBL/GenBank/DDBJ databases">
        <authorList>
            <person name="Qiu J."/>
        </authorList>
    </citation>
    <scope>NUCLEOTIDE SEQUENCE [LARGE SCALE GENOMIC DNA]</scope>
    <source>
        <strain evidence="2 3">JQ581</strain>
    </source>
</reference>
<dbReference type="EMBL" id="CP050951">
    <property type="protein sequence ID" value="QJQ08585.1"/>
    <property type="molecule type" value="Genomic_DNA"/>
</dbReference>
<dbReference type="InterPro" id="IPR035994">
    <property type="entry name" value="Nucleoside_phosphorylase_sf"/>
</dbReference>
<dbReference type="Pfam" id="PF01048">
    <property type="entry name" value="PNP_UDP_1"/>
    <property type="match status" value="1"/>
</dbReference>
<feature type="domain" description="Nucleoside phosphorylase" evidence="1">
    <location>
        <begin position="43"/>
        <end position="254"/>
    </location>
</feature>
<evidence type="ECO:0000259" key="1">
    <source>
        <dbReference type="Pfam" id="PF01048"/>
    </source>
</evidence>
<dbReference type="Proteomes" id="UP000076857">
    <property type="component" value="Chromosome"/>
</dbReference>
<name>A0AAP9MVL7_PSEPU</name>
<dbReference type="GO" id="GO:0009116">
    <property type="term" value="P:nucleoside metabolic process"/>
    <property type="evidence" value="ECO:0007669"/>
    <property type="project" value="InterPro"/>
</dbReference>
<evidence type="ECO:0000313" key="3">
    <source>
        <dbReference type="Proteomes" id="UP000076857"/>
    </source>
</evidence>
<dbReference type="GO" id="GO:0005829">
    <property type="term" value="C:cytosol"/>
    <property type="evidence" value="ECO:0007669"/>
    <property type="project" value="TreeGrafter"/>
</dbReference>
<dbReference type="GO" id="GO:0008930">
    <property type="term" value="F:methylthioadenosine nucleosidase activity"/>
    <property type="evidence" value="ECO:0007669"/>
    <property type="project" value="TreeGrafter"/>
</dbReference>
<sequence length="507" mass="55588">MHLPNELRNSTILFVTSNSIEKSALVSALNDCGAKMQRRSIDGLRRLRTGVLAGYPVCLLSAERGSYGLESVGMLLPEVLHILRPQLVVLCGFCYSNPTVGDLHDVIVSNRIVSLVDFIAKEGTLALRSQPKLESTVTDGNLSALIESAFHGFTQDIKRQGLSSKLITGTVYSGEILSEDKNFSADLFKDDESAVGGDMEGHSVAAQCGQREIPWLFVKSPSDNGGGTKGTRNAQVYSAKVAAIASCNLVREFINAKALSVSNDLITAIGNSVLEPTLELLDESTVHELRGSRSYAEKIWEFVNKCSLGDVYDESFKLHLAAVLKEITENSIKHGRSSQVQLRGGALEIALDSDGVLFNPLDELPKMRASGGGQRELESFLNQYGPSGSSLIELSWQSARGTQSLIFKLASEPGDLRRNYFCTLLLTPEDMRDYALGFQSVVDLADCREIWLDVKYAHMSGSDGMLLYTLCEKIPKTVESIFVRGVPPRLVEDLKNHFRFAPRVIFK</sequence>
<reference evidence="2 3" key="2">
    <citation type="submission" date="2020-04" db="EMBL/GenBank/DDBJ databases">
        <title>Complete genome sequence of Pseudomonas putida strain JQ581.</title>
        <authorList>
            <person name="Mu Y."/>
        </authorList>
    </citation>
    <scope>NUCLEOTIDE SEQUENCE [LARGE SCALE GENOMIC DNA]</scope>
    <source>
        <strain evidence="2 3">JQ581</strain>
    </source>
</reference>